<dbReference type="InterPro" id="IPR000938">
    <property type="entry name" value="CAP-Gly_domain"/>
</dbReference>
<sequence length="188" mass="21337">MFGVEVLSKEAIGHGTTDGTFRNQRFFECQQDCGVFVSMDKIRPVPESSRSPRRDASSPQKSSKGSFTLKDMLPSGFRTNKRDQNFPNYSEKLSIDQKVVVFLRDEPVRGWVRYIAETVESDGGIPVGLELKQKLGSGTGMFKRRQRFVDRNNLDRNVFGSKRPVFGSLALIITQIMIANKVRFTQQH</sequence>
<evidence type="ECO:0000259" key="2">
    <source>
        <dbReference type="PROSITE" id="PS50245"/>
    </source>
</evidence>
<dbReference type="Gene3D" id="2.30.30.190">
    <property type="entry name" value="CAP Gly-rich-like domain"/>
    <property type="match status" value="2"/>
</dbReference>
<evidence type="ECO:0000313" key="3">
    <source>
        <dbReference type="EnsemblMetazoa" id="XP_020907800.1"/>
    </source>
</evidence>
<reference evidence="3" key="1">
    <citation type="submission" date="2022-11" db="UniProtKB">
        <authorList>
            <consortium name="EnsemblMetazoa"/>
        </authorList>
    </citation>
    <scope>IDENTIFICATION</scope>
</reference>
<feature type="region of interest" description="Disordered" evidence="1">
    <location>
        <begin position="44"/>
        <end position="84"/>
    </location>
</feature>
<dbReference type="AlphaFoldDB" id="A0A913XPX0"/>
<dbReference type="Proteomes" id="UP000887567">
    <property type="component" value="Unplaced"/>
</dbReference>
<proteinExistence type="predicted"/>
<dbReference type="EnsemblMetazoa" id="XM_021052141.1">
    <property type="protein sequence ID" value="XP_020907800.1"/>
    <property type="gene ID" value="LOC110245844"/>
</dbReference>
<dbReference type="SUPFAM" id="SSF74924">
    <property type="entry name" value="Cap-Gly domain"/>
    <property type="match status" value="2"/>
</dbReference>
<dbReference type="Pfam" id="PF01302">
    <property type="entry name" value="CAP_GLY"/>
    <property type="match status" value="1"/>
</dbReference>
<dbReference type="InterPro" id="IPR036859">
    <property type="entry name" value="CAP-Gly_dom_sf"/>
</dbReference>
<dbReference type="RefSeq" id="XP_020907800.1">
    <property type="nucleotide sequence ID" value="XM_021052141.1"/>
</dbReference>
<feature type="domain" description="CAP-Gly" evidence="2">
    <location>
        <begin position="1"/>
        <end position="38"/>
    </location>
</feature>
<evidence type="ECO:0000313" key="4">
    <source>
        <dbReference type="Proteomes" id="UP000887567"/>
    </source>
</evidence>
<keyword evidence="4" id="KW-1185">Reference proteome</keyword>
<dbReference type="OrthoDB" id="5984635at2759"/>
<feature type="compositionally biased region" description="Basic and acidic residues" evidence="1">
    <location>
        <begin position="44"/>
        <end position="56"/>
    </location>
</feature>
<dbReference type="KEGG" id="epa:110245844"/>
<dbReference type="GeneID" id="110245844"/>
<dbReference type="PROSITE" id="PS50245">
    <property type="entry name" value="CAP_GLY_2"/>
    <property type="match status" value="1"/>
</dbReference>
<name>A0A913XPX0_EXADI</name>
<accession>A0A913XPX0</accession>
<organism evidence="3 4">
    <name type="scientific">Exaiptasia diaphana</name>
    <name type="common">Tropical sea anemone</name>
    <name type="synonym">Aiptasia pulchella</name>
    <dbReference type="NCBI Taxonomy" id="2652724"/>
    <lineage>
        <taxon>Eukaryota</taxon>
        <taxon>Metazoa</taxon>
        <taxon>Cnidaria</taxon>
        <taxon>Anthozoa</taxon>
        <taxon>Hexacorallia</taxon>
        <taxon>Actiniaria</taxon>
        <taxon>Aiptasiidae</taxon>
        <taxon>Exaiptasia</taxon>
    </lineage>
</organism>
<evidence type="ECO:0000256" key="1">
    <source>
        <dbReference type="SAM" id="MobiDB-lite"/>
    </source>
</evidence>
<protein>
    <recommendedName>
        <fullName evidence="2">CAP-Gly domain-containing protein</fullName>
    </recommendedName>
</protein>